<dbReference type="SUPFAM" id="SSF52980">
    <property type="entry name" value="Restriction endonuclease-like"/>
    <property type="match status" value="1"/>
</dbReference>
<evidence type="ECO:0000256" key="2">
    <source>
        <dbReference type="HAMAP-Rule" id="MF_00048"/>
    </source>
</evidence>
<dbReference type="AlphaFoldDB" id="A0A1T5MFP5"/>
<keyword evidence="3" id="KW-0255">Endonuclease</keyword>
<dbReference type="OrthoDB" id="9802516at2"/>
<proteinExistence type="inferred from homology"/>
<accession>A0A1T5MFP5</accession>
<keyword evidence="4" id="KW-1185">Reference proteome</keyword>
<dbReference type="NCBIfam" id="TIGR00252">
    <property type="entry name" value="YraN family protein"/>
    <property type="match status" value="1"/>
</dbReference>
<keyword evidence="3" id="KW-0540">Nuclease</keyword>
<dbReference type="NCBIfam" id="NF009150">
    <property type="entry name" value="PRK12497.1-3"/>
    <property type="match status" value="1"/>
</dbReference>
<dbReference type="PANTHER" id="PTHR34039">
    <property type="entry name" value="UPF0102 PROTEIN YRAN"/>
    <property type="match status" value="1"/>
</dbReference>
<dbReference type="CDD" id="cd20736">
    <property type="entry name" value="PoNe_Nuclease"/>
    <property type="match status" value="1"/>
</dbReference>
<dbReference type="Proteomes" id="UP000190285">
    <property type="component" value="Unassembled WGS sequence"/>
</dbReference>
<dbReference type="PANTHER" id="PTHR34039:SF1">
    <property type="entry name" value="UPF0102 PROTEIN YRAN"/>
    <property type="match status" value="1"/>
</dbReference>
<evidence type="ECO:0000313" key="4">
    <source>
        <dbReference type="Proteomes" id="UP000190285"/>
    </source>
</evidence>
<name>A0A1T5MFP5_9FIRM</name>
<dbReference type="GO" id="GO:0004519">
    <property type="term" value="F:endonuclease activity"/>
    <property type="evidence" value="ECO:0007669"/>
    <property type="project" value="UniProtKB-KW"/>
</dbReference>
<dbReference type="GO" id="GO:0003676">
    <property type="term" value="F:nucleic acid binding"/>
    <property type="evidence" value="ECO:0007669"/>
    <property type="project" value="InterPro"/>
</dbReference>
<dbReference type="Pfam" id="PF02021">
    <property type="entry name" value="UPF0102"/>
    <property type="match status" value="1"/>
</dbReference>
<evidence type="ECO:0000256" key="1">
    <source>
        <dbReference type="ARBA" id="ARBA00006738"/>
    </source>
</evidence>
<evidence type="ECO:0000313" key="3">
    <source>
        <dbReference type="EMBL" id="SKC87047.1"/>
    </source>
</evidence>
<dbReference type="EMBL" id="FUZT01000015">
    <property type="protein sequence ID" value="SKC87047.1"/>
    <property type="molecule type" value="Genomic_DNA"/>
</dbReference>
<dbReference type="InterPro" id="IPR011335">
    <property type="entry name" value="Restrct_endonuc-II-like"/>
</dbReference>
<keyword evidence="3" id="KW-0378">Hydrolase</keyword>
<comment type="similarity">
    <text evidence="1 2">Belongs to the UPF0102 family.</text>
</comment>
<organism evidence="3 4">
    <name type="scientific">Maledivibacter halophilus</name>
    <dbReference type="NCBI Taxonomy" id="36842"/>
    <lineage>
        <taxon>Bacteria</taxon>
        <taxon>Bacillati</taxon>
        <taxon>Bacillota</taxon>
        <taxon>Clostridia</taxon>
        <taxon>Peptostreptococcales</taxon>
        <taxon>Caminicellaceae</taxon>
        <taxon>Maledivibacter</taxon>
    </lineage>
</organism>
<dbReference type="InterPro" id="IPR003509">
    <property type="entry name" value="UPF0102_YraN-like"/>
</dbReference>
<sequence length="118" mass="14072">MRTKTIGDMGEAAAVKYLRKKGYKIIDCNYRCRFGEIDIIAKFKDYYVFIEVKTRRSTLYGRPIESINAVKMKHILKTLQFYLSQNRIYNSNIRVDAIEVFMNKENYIKINHVENILY</sequence>
<dbReference type="HAMAP" id="MF_00048">
    <property type="entry name" value="UPF0102"/>
    <property type="match status" value="1"/>
</dbReference>
<dbReference type="InterPro" id="IPR011856">
    <property type="entry name" value="tRNA_endonuc-like_dom_sf"/>
</dbReference>
<dbReference type="STRING" id="36842.SAMN02194393_04626"/>
<reference evidence="3 4" key="1">
    <citation type="submission" date="2017-02" db="EMBL/GenBank/DDBJ databases">
        <authorList>
            <person name="Peterson S.W."/>
        </authorList>
    </citation>
    <scope>NUCLEOTIDE SEQUENCE [LARGE SCALE GENOMIC DNA]</scope>
    <source>
        <strain evidence="3 4">M1</strain>
    </source>
</reference>
<gene>
    <name evidence="3" type="ORF">SAMN02194393_04626</name>
</gene>
<protein>
    <recommendedName>
        <fullName evidence="2">UPF0102 protein SAMN02194393_04626</fullName>
    </recommendedName>
</protein>
<dbReference type="Gene3D" id="3.40.1350.10">
    <property type="match status" value="1"/>
</dbReference>